<comment type="caution">
    <text evidence="1">The sequence shown here is derived from an EMBL/GenBank/DDBJ whole genome shotgun (WGS) entry which is preliminary data.</text>
</comment>
<proteinExistence type="predicted"/>
<name>A0ABQ6MBP7_9STRA</name>
<organism evidence="1 2">
    <name type="scientific">Tetraparma gracilis</name>
    <dbReference type="NCBI Taxonomy" id="2962635"/>
    <lineage>
        <taxon>Eukaryota</taxon>
        <taxon>Sar</taxon>
        <taxon>Stramenopiles</taxon>
        <taxon>Ochrophyta</taxon>
        <taxon>Bolidophyceae</taxon>
        <taxon>Parmales</taxon>
        <taxon>Triparmaceae</taxon>
        <taxon>Tetraparma</taxon>
    </lineage>
</organism>
<accession>A0ABQ6MBP7</accession>
<dbReference type="Proteomes" id="UP001165060">
    <property type="component" value="Unassembled WGS sequence"/>
</dbReference>
<evidence type="ECO:0000313" key="1">
    <source>
        <dbReference type="EMBL" id="GMI23167.1"/>
    </source>
</evidence>
<gene>
    <name evidence="1" type="ORF">TeGR_g1567</name>
</gene>
<evidence type="ECO:0000313" key="2">
    <source>
        <dbReference type="Proteomes" id="UP001165060"/>
    </source>
</evidence>
<dbReference type="EMBL" id="BRYB01000116">
    <property type="protein sequence ID" value="GMI23167.1"/>
    <property type="molecule type" value="Genomic_DNA"/>
</dbReference>
<sequence>MFSKATMEAERAKDKESILLEAQKELEDLQVQTIFTLVEKMQVDVKGTPKEKHLLFLTNKQARVIDLSDIYKVLNALEVKKKPKLVISFLCSVTHQPGAGCFNHSHNEQVEGFGDFYAVGEQSEEDIRKMEGKILAYCRDCVLPLAIQTNAIVILHNDACVFSRCFSALIEAEEARSGELAFTPVNFGFAINYEGKLSEPGTNVNKIYSKSKRWKERRPDILEAMQYISPRAAQSGLELEEALVPHRLDAPACSHYIIVDCVTKGRKDLSALGTLKNNFVAQLAKKLPCIAVQTLSPLQWSRLEQVVDFACRGLPLLMLDTRPIPSGGYPRTLDAGEEYLATLDDELMEGGLPGAWNNFVCCTLAFLSKVMVNELESEGGTLCSKQGFASIHQLILESEQDADLENTSSTAKSNDKKRNRRSELALKAVQVLQRIENRRIEKMLVKESNKCELLRKEIAACPDSETLKEMVEVVSKQWVLQADLGHRERVHEMVAADPVFSLKEGRQKGRMWMYHLTTPRVLSEEQFVACKAKLDQHIAKWAANPTTYGC</sequence>
<reference evidence="1 2" key="1">
    <citation type="journal article" date="2023" name="Commun. Biol.">
        <title>Genome analysis of Parmales, the sister group of diatoms, reveals the evolutionary specialization of diatoms from phago-mixotrophs to photoautotrophs.</title>
        <authorList>
            <person name="Ban H."/>
            <person name="Sato S."/>
            <person name="Yoshikawa S."/>
            <person name="Yamada K."/>
            <person name="Nakamura Y."/>
            <person name="Ichinomiya M."/>
            <person name="Sato N."/>
            <person name="Blanc-Mathieu R."/>
            <person name="Endo H."/>
            <person name="Kuwata A."/>
            <person name="Ogata H."/>
        </authorList>
    </citation>
    <scope>NUCLEOTIDE SEQUENCE [LARGE SCALE GENOMIC DNA]</scope>
</reference>
<keyword evidence="2" id="KW-1185">Reference proteome</keyword>
<protein>
    <submittedName>
        <fullName evidence="1">Uncharacterized protein</fullName>
    </submittedName>
</protein>